<evidence type="ECO:0000259" key="1">
    <source>
        <dbReference type="Pfam" id="PF05050"/>
    </source>
</evidence>
<dbReference type="GO" id="GO:0032259">
    <property type="term" value="P:methylation"/>
    <property type="evidence" value="ECO:0007669"/>
    <property type="project" value="UniProtKB-KW"/>
</dbReference>
<dbReference type="Proteomes" id="UP000258613">
    <property type="component" value="Chromosome"/>
</dbReference>
<organism evidence="2 3">
    <name type="scientific">Natrarchaeobaculum sulfurireducens</name>
    <dbReference type="NCBI Taxonomy" id="2044521"/>
    <lineage>
        <taxon>Archaea</taxon>
        <taxon>Methanobacteriati</taxon>
        <taxon>Methanobacteriota</taxon>
        <taxon>Stenosarchaea group</taxon>
        <taxon>Halobacteria</taxon>
        <taxon>Halobacteriales</taxon>
        <taxon>Natrialbaceae</taxon>
        <taxon>Natrarchaeobaculum</taxon>
    </lineage>
</organism>
<keyword evidence="3" id="KW-1185">Reference proteome</keyword>
<keyword evidence="2" id="KW-0489">Methyltransferase</keyword>
<dbReference type="Gene3D" id="3.40.50.150">
    <property type="entry name" value="Vaccinia Virus protein VP39"/>
    <property type="match status" value="1"/>
</dbReference>
<dbReference type="SUPFAM" id="SSF53335">
    <property type="entry name" value="S-adenosyl-L-methionine-dependent methyltransferases"/>
    <property type="match status" value="1"/>
</dbReference>
<dbReference type="Pfam" id="PF05050">
    <property type="entry name" value="Methyltransf_21"/>
    <property type="match status" value="1"/>
</dbReference>
<evidence type="ECO:0000313" key="3">
    <source>
        <dbReference type="Proteomes" id="UP000258613"/>
    </source>
</evidence>
<gene>
    <name evidence="2" type="ORF">AArcMg_3503</name>
</gene>
<evidence type="ECO:0000313" key="2">
    <source>
        <dbReference type="EMBL" id="AXR83477.1"/>
    </source>
</evidence>
<dbReference type="GO" id="GO:0008168">
    <property type="term" value="F:methyltransferase activity"/>
    <property type="evidence" value="ECO:0007669"/>
    <property type="project" value="UniProtKB-KW"/>
</dbReference>
<protein>
    <submittedName>
        <fullName evidence="2">SAM-dependent methyltransferase</fullName>
    </submittedName>
</protein>
<dbReference type="EMBL" id="CP027033">
    <property type="protein sequence ID" value="AXR83477.1"/>
    <property type="molecule type" value="Genomic_DNA"/>
</dbReference>
<dbReference type="NCBIfam" id="TIGR01444">
    <property type="entry name" value="fkbM_fam"/>
    <property type="match status" value="1"/>
</dbReference>
<dbReference type="AlphaFoldDB" id="A0A346PVD2"/>
<accession>A0A346PVD2</accession>
<dbReference type="PANTHER" id="PTHR34203">
    <property type="entry name" value="METHYLTRANSFERASE, FKBM FAMILY PROTEIN"/>
    <property type="match status" value="1"/>
</dbReference>
<dbReference type="InterPro" id="IPR052514">
    <property type="entry name" value="SAM-dependent_MTase"/>
</dbReference>
<dbReference type="InterPro" id="IPR029063">
    <property type="entry name" value="SAM-dependent_MTases_sf"/>
</dbReference>
<dbReference type="OrthoDB" id="275825at2157"/>
<reference evidence="3" key="1">
    <citation type="submission" date="2018-02" db="EMBL/GenBank/DDBJ databases">
        <title>Phenotypic and genomic properties of facultatively anaerobic sulfur-reducing natronoarchaea from hypersaline soda lakes.</title>
        <authorList>
            <person name="Sorokin D.Y."/>
            <person name="Kublanov I.V."/>
            <person name="Roman P."/>
            <person name="Sinninghe Damste J.S."/>
            <person name="Golyshin P.N."/>
            <person name="Rojo D."/>
            <person name="Ciordia S."/>
            <person name="Mena M.D.C."/>
            <person name="Ferrer M."/>
            <person name="Messina E."/>
            <person name="Smedile F."/>
            <person name="La Spada G."/>
            <person name="La Cono V."/>
            <person name="Yakimov M.M."/>
        </authorList>
    </citation>
    <scope>NUCLEOTIDE SEQUENCE [LARGE SCALE GENOMIC DNA]</scope>
    <source>
        <strain evidence="3">AArc-Mg</strain>
    </source>
</reference>
<name>A0A346PVD2_9EURY</name>
<sequence>MRRLDAHTRQVLYRCYHRLARVNYDRELVSRRNRTPAGSVRCYEPLNRHATDAMLEELSTCCSPAAVVYDVGAHVGIYALTLASGNPRRRVVAFEPSSTVVDRLRTNVGLNGLERRIDVRPCALGDDDGERSFYRSTNPELSGFDREAATRWGASVAEVGSVPVHCLDSLVGDHESQAGADGGRLPAPDVLKIDVEGAAPSVLRGARATLERHRPRLFIEIHDVGLTGDVPGETKGLLETCDYDVLERADYWRCDPA</sequence>
<dbReference type="PANTHER" id="PTHR34203:SF15">
    <property type="entry name" value="SLL1173 PROTEIN"/>
    <property type="match status" value="1"/>
</dbReference>
<dbReference type="InterPro" id="IPR006342">
    <property type="entry name" value="FkbM_mtfrase"/>
</dbReference>
<feature type="domain" description="Methyltransferase FkbM" evidence="1">
    <location>
        <begin position="70"/>
        <end position="243"/>
    </location>
</feature>
<keyword evidence="2" id="KW-0808">Transferase</keyword>
<proteinExistence type="predicted"/>
<dbReference type="KEGG" id="nag:AArcMg_3503"/>